<evidence type="ECO:0000313" key="2">
    <source>
        <dbReference type="EMBL" id="GBN48724.1"/>
    </source>
</evidence>
<name>A0A4Y2B1Z8_ARAVE</name>
<keyword evidence="3" id="KW-1185">Reference proteome</keyword>
<evidence type="ECO:0000313" key="3">
    <source>
        <dbReference type="Proteomes" id="UP000499080"/>
    </source>
</evidence>
<dbReference type="EMBL" id="BGPR01010920">
    <property type="protein sequence ID" value="GBN48724.1"/>
    <property type="molecule type" value="Genomic_DNA"/>
</dbReference>
<gene>
    <name evidence="1" type="ORF">AVEN_87543_1</name>
    <name evidence="2" type="ORF">AVEN_98710_1</name>
</gene>
<dbReference type="Proteomes" id="UP000499080">
    <property type="component" value="Unassembled WGS sequence"/>
</dbReference>
<sequence>MALSLPPSKGFPSLTAINAVVVELGTALHYATECALTVSWRMRKPATNLKQEWLKRVANNPVFRHKIHRIVKFINENRDLFRPL</sequence>
<accession>A0A4Y2B1Z8</accession>
<dbReference type="EMBL" id="BGPR01082205">
    <property type="protein sequence ID" value="GBL86190.1"/>
    <property type="molecule type" value="Genomic_DNA"/>
</dbReference>
<dbReference type="AlphaFoldDB" id="A0A4Y2B1Z8"/>
<reference evidence="1 3" key="1">
    <citation type="journal article" date="2019" name="Sci. Rep.">
        <title>Orb-weaving spider Araneus ventricosus genome elucidates the spidroin gene catalogue.</title>
        <authorList>
            <person name="Kono N."/>
            <person name="Nakamura H."/>
            <person name="Ohtoshi R."/>
            <person name="Moran D.A.P."/>
            <person name="Shinohara A."/>
            <person name="Yoshida Y."/>
            <person name="Fujiwara M."/>
            <person name="Mori M."/>
            <person name="Tomita M."/>
            <person name="Arakawa K."/>
        </authorList>
    </citation>
    <scope>NUCLEOTIDE SEQUENCE [LARGE SCALE GENOMIC DNA]</scope>
</reference>
<evidence type="ECO:0000313" key="1">
    <source>
        <dbReference type="EMBL" id="GBL86190.1"/>
    </source>
</evidence>
<protein>
    <submittedName>
        <fullName evidence="1">Uncharacterized protein</fullName>
    </submittedName>
</protein>
<comment type="caution">
    <text evidence="1">The sequence shown here is derived from an EMBL/GenBank/DDBJ whole genome shotgun (WGS) entry which is preliminary data.</text>
</comment>
<organism evidence="1 3">
    <name type="scientific">Araneus ventricosus</name>
    <name type="common">Orbweaver spider</name>
    <name type="synonym">Epeira ventricosa</name>
    <dbReference type="NCBI Taxonomy" id="182803"/>
    <lineage>
        <taxon>Eukaryota</taxon>
        <taxon>Metazoa</taxon>
        <taxon>Ecdysozoa</taxon>
        <taxon>Arthropoda</taxon>
        <taxon>Chelicerata</taxon>
        <taxon>Arachnida</taxon>
        <taxon>Araneae</taxon>
        <taxon>Araneomorphae</taxon>
        <taxon>Entelegynae</taxon>
        <taxon>Araneoidea</taxon>
        <taxon>Araneidae</taxon>
        <taxon>Araneus</taxon>
    </lineage>
</organism>
<proteinExistence type="predicted"/>